<sequence>MENVRYPTPATVENVGSPRKKVGMSDQKTTRDQVLDAAEELFYSRGIQAVGMDSVRSASGVSLKRLYQLFPSKDQLVIEFLRQRDSRWQQALATYVNARTDPRERIAAVFDWLYDWFSQPDYRGCAFINSFGELGAISPGVAEQARHHKKVFHDYLTGLVDDAGSPAQLAQQLALLAEGAIVTSAIFGAPEAAHQARDAALSLMSS</sequence>
<dbReference type="SUPFAM" id="SSF48498">
    <property type="entry name" value="Tetracyclin repressor-like, C-terminal domain"/>
    <property type="match status" value="1"/>
</dbReference>
<dbReference type="InterPro" id="IPR001647">
    <property type="entry name" value="HTH_TetR"/>
</dbReference>
<keyword evidence="1" id="KW-0805">Transcription regulation</keyword>
<dbReference type="PROSITE" id="PS50977">
    <property type="entry name" value="HTH_TETR_2"/>
    <property type="match status" value="1"/>
</dbReference>
<reference evidence="7 8" key="1">
    <citation type="submission" date="2023-04" db="EMBL/GenBank/DDBJ databases">
        <title>Forest soil microbial communities from Buena Vista Peninsula, Colon Province, Panama.</title>
        <authorList>
            <person name="Bouskill N."/>
        </authorList>
    </citation>
    <scope>NUCLEOTIDE SEQUENCE [LARGE SCALE GENOMIC DNA]</scope>
    <source>
        <strain evidence="7 8">AC80</strain>
    </source>
</reference>
<accession>A0ABT6L0K6</accession>
<name>A0ABT6L0K6_9MYCO</name>
<evidence type="ECO:0000256" key="3">
    <source>
        <dbReference type="ARBA" id="ARBA00023163"/>
    </source>
</evidence>
<dbReference type="SUPFAM" id="SSF46689">
    <property type="entry name" value="Homeodomain-like"/>
    <property type="match status" value="1"/>
</dbReference>
<evidence type="ECO:0000256" key="2">
    <source>
        <dbReference type="ARBA" id="ARBA00023125"/>
    </source>
</evidence>
<proteinExistence type="predicted"/>
<dbReference type="PANTHER" id="PTHR47506">
    <property type="entry name" value="TRANSCRIPTIONAL REGULATORY PROTEIN"/>
    <property type="match status" value="1"/>
</dbReference>
<dbReference type="InterPro" id="IPR036271">
    <property type="entry name" value="Tet_transcr_reg_TetR-rel_C_sf"/>
</dbReference>
<evidence type="ECO:0000259" key="6">
    <source>
        <dbReference type="PROSITE" id="PS50977"/>
    </source>
</evidence>
<feature type="domain" description="HTH tetR-type" evidence="6">
    <location>
        <begin position="28"/>
        <end position="88"/>
    </location>
</feature>
<keyword evidence="8" id="KW-1185">Reference proteome</keyword>
<dbReference type="Pfam" id="PF16925">
    <property type="entry name" value="TetR_C_13"/>
    <property type="match status" value="1"/>
</dbReference>
<dbReference type="InterPro" id="IPR011075">
    <property type="entry name" value="TetR_C"/>
</dbReference>
<feature type="DNA-binding region" description="H-T-H motif" evidence="4">
    <location>
        <begin position="51"/>
        <end position="70"/>
    </location>
</feature>
<organism evidence="7 8">
    <name type="scientific">Mycolicibacterium frederiksbergense</name>
    <dbReference type="NCBI Taxonomy" id="117567"/>
    <lineage>
        <taxon>Bacteria</taxon>
        <taxon>Bacillati</taxon>
        <taxon>Actinomycetota</taxon>
        <taxon>Actinomycetes</taxon>
        <taxon>Mycobacteriales</taxon>
        <taxon>Mycobacteriaceae</taxon>
        <taxon>Mycolicibacterium</taxon>
    </lineage>
</organism>
<dbReference type="Proteomes" id="UP001160130">
    <property type="component" value="Unassembled WGS sequence"/>
</dbReference>
<dbReference type="InterPro" id="IPR009057">
    <property type="entry name" value="Homeodomain-like_sf"/>
</dbReference>
<comment type="caution">
    <text evidence="7">The sequence shown here is derived from an EMBL/GenBank/DDBJ whole genome shotgun (WGS) entry which is preliminary data.</text>
</comment>
<dbReference type="Gene3D" id="1.10.357.10">
    <property type="entry name" value="Tetracycline Repressor, domain 2"/>
    <property type="match status" value="1"/>
</dbReference>
<evidence type="ECO:0000256" key="1">
    <source>
        <dbReference type="ARBA" id="ARBA00023015"/>
    </source>
</evidence>
<dbReference type="Pfam" id="PF00440">
    <property type="entry name" value="TetR_N"/>
    <property type="match status" value="1"/>
</dbReference>
<dbReference type="PANTHER" id="PTHR47506:SF1">
    <property type="entry name" value="HTH-TYPE TRANSCRIPTIONAL REGULATOR YJDC"/>
    <property type="match status" value="1"/>
</dbReference>
<evidence type="ECO:0000313" key="7">
    <source>
        <dbReference type="EMBL" id="MDH6196483.1"/>
    </source>
</evidence>
<gene>
    <name evidence="7" type="ORF">M2272_003126</name>
</gene>
<dbReference type="EMBL" id="JARXVE010000004">
    <property type="protein sequence ID" value="MDH6196483.1"/>
    <property type="molecule type" value="Genomic_DNA"/>
</dbReference>
<keyword evidence="2 4" id="KW-0238">DNA-binding</keyword>
<protein>
    <submittedName>
        <fullName evidence="7">AcrR family transcriptional regulator</fullName>
    </submittedName>
</protein>
<evidence type="ECO:0000256" key="5">
    <source>
        <dbReference type="SAM" id="MobiDB-lite"/>
    </source>
</evidence>
<evidence type="ECO:0000313" key="8">
    <source>
        <dbReference type="Proteomes" id="UP001160130"/>
    </source>
</evidence>
<feature type="region of interest" description="Disordered" evidence="5">
    <location>
        <begin position="1"/>
        <end position="29"/>
    </location>
</feature>
<evidence type="ECO:0000256" key="4">
    <source>
        <dbReference type="PROSITE-ProRule" id="PRU00335"/>
    </source>
</evidence>
<dbReference type="PRINTS" id="PR00455">
    <property type="entry name" value="HTHTETR"/>
</dbReference>
<keyword evidence="3" id="KW-0804">Transcription</keyword>